<evidence type="ECO:0000256" key="8">
    <source>
        <dbReference type="ARBA" id="ARBA00050251"/>
    </source>
</evidence>
<keyword evidence="15 20" id="KW-0436">Ligase</keyword>
<protein>
    <recommendedName>
        <fullName evidence="11 15">UDP-N-acetylmuramoyl-L-alanyl-D-glutamate--2,6-diaminopimelate ligase</fullName>
        <ecNumber evidence="10 15">6.3.2.13</ecNumber>
    </recommendedName>
    <alternativeName>
        <fullName evidence="12 15">Meso-A2pm-adding enzyme</fullName>
    </alternativeName>
    <alternativeName>
        <fullName evidence="13 15">Meso-diaminopimelate-adding enzyme</fullName>
    </alternativeName>
    <alternativeName>
        <fullName evidence="14 15">UDP-MurNAc-L-Ala-D-Glu:meso-diaminopimelate ligase</fullName>
    </alternativeName>
    <alternativeName>
        <fullName evidence="15">UDP-MurNAc-tripeptide synthetase</fullName>
    </alternativeName>
    <alternativeName>
        <fullName evidence="15">UDP-N-acetylmuramyl-tripeptide synthetase</fullName>
    </alternativeName>
</protein>
<dbReference type="Pfam" id="PF02875">
    <property type="entry name" value="Mur_ligase_C"/>
    <property type="match status" value="1"/>
</dbReference>
<feature type="binding site" evidence="15">
    <location>
        <position position="377"/>
    </location>
    <ligand>
        <name>meso-2,6-diaminopimelate</name>
        <dbReference type="ChEBI" id="CHEBI:57791"/>
    </ligand>
</feature>
<evidence type="ECO:0000256" key="11">
    <source>
        <dbReference type="ARBA" id="ARBA00072883"/>
    </source>
</evidence>
<evidence type="ECO:0000256" key="6">
    <source>
        <dbReference type="ARBA" id="ARBA00023306"/>
    </source>
</evidence>
<dbReference type="Gene3D" id="3.40.1190.10">
    <property type="entry name" value="Mur-like, catalytic domain"/>
    <property type="match status" value="1"/>
</dbReference>
<dbReference type="GO" id="GO:0071555">
    <property type="term" value="P:cell wall organization"/>
    <property type="evidence" value="ECO:0007669"/>
    <property type="project" value="UniProtKB-KW"/>
</dbReference>
<name>D9S2T2_THEOJ</name>
<feature type="binding site" evidence="15">
    <location>
        <position position="180"/>
    </location>
    <ligand>
        <name>UDP-N-acetyl-alpha-D-muramoyl-L-alanyl-D-glutamate</name>
        <dbReference type="ChEBI" id="CHEBI:83900"/>
    </ligand>
</feature>
<dbReference type="SUPFAM" id="SSF53244">
    <property type="entry name" value="MurD-like peptide ligases, peptide-binding domain"/>
    <property type="match status" value="1"/>
</dbReference>
<dbReference type="HAMAP" id="MF_00208">
    <property type="entry name" value="MurE"/>
    <property type="match status" value="1"/>
</dbReference>
<comment type="subcellular location">
    <subcellularLocation>
        <location evidence="15 16">Cytoplasm</location>
    </subcellularLocation>
</comment>
<evidence type="ECO:0000259" key="17">
    <source>
        <dbReference type="Pfam" id="PF01225"/>
    </source>
</evidence>
<organism evidence="20 21">
    <name type="scientific">Thermosediminibacter oceani (strain ATCC BAA-1034 / DSM 16646 / JW/IW-1228P)</name>
    <dbReference type="NCBI Taxonomy" id="555079"/>
    <lineage>
        <taxon>Bacteria</taxon>
        <taxon>Bacillati</taxon>
        <taxon>Bacillota</taxon>
        <taxon>Clostridia</taxon>
        <taxon>Thermosediminibacterales</taxon>
        <taxon>Thermosediminibacteraceae</taxon>
        <taxon>Thermosediminibacter</taxon>
    </lineage>
</organism>
<dbReference type="eggNOG" id="COG0769">
    <property type="taxonomic scope" value="Bacteria"/>
</dbReference>
<dbReference type="Pfam" id="PF01225">
    <property type="entry name" value="Mur_ligase"/>
    <property type="match status" value="1"/>
</dbReference>
<feature type="domain" description="Mur ligase central" evidence="19">
    <location>
        <begin position="109"/>
        <end position="305"/>
    </location>
</feature>
<evidence type="ECO:0000259" key="19">
    <source>
        <dbReference type="Pfam" id="PF08245"/>
    </source>
</evidence>
<feature type="binding site" evidence="15">
    <location>
        <position position="188"/>
    </location>
    <ligand>
        <name>UDP-N-acetyl-alpha-D-muramoyl-L-alanyl-D-glutamate</name>
        <dbReference type="ChEBI" id="CHEBI:83900"/>
    </ligand>
</feature>
<keyword evidence="21" id="KW-1185">Reference proteome</keyword>
<feature type="binding site" evidence="15">
    <location>
        <position position="31"/>
    </location>
    <ligand>
        <name>UDP-N-acetyl-alpha-D-muramoyl-L-alanyl-D-glutamate</name>
        <dbReference type="ChEBI" id="CHEBI:83900"/>
    </ligand>
</feature>
<evidence type="ECO:0000256" key="2">
    <source>
        <dbReference type="ARBA" id="ARBA00005898"/>
    </source>
</evidence>
<dbReference type="InterPro" id="IPR004101">
    <property type="entry name" value="Mur_ligase_C"/>
</dbReference>
<evidence type="ECO:0000256" key="9">
    <source>
        <dbReference type="ARBA" id="ARBA00056782"/>
    </source>
</evidence>
<dbReference type="Proteomes" id="UP000000272">
    <property type="component" value="Chromosome"/>
</dbReference>
<comment type="PTM">
    <text evidence="15">Carboxylation is probably crucial for Mg(2+) binding and, consequently, for the gamma-phosphate positioning of ATP.</text>
</comment>
<dbReference type="GO" id="GO:0005737">
    <property type="term" value="C:cytoplasm"/>
    <property type="evidence" value="ECO:0007669"/>
    <property type="project" value="UniProtKB-SubCell"/>
</dbReference>
<evidence type="ECO:0000256" key="15">
    <source>
        <dbReference type="HAMAP-Rule" id="MF_00208"/>
    </source>
</evidence>
<dbReference type="EMBL" id="CP002131">
    <property type="protein sequence ID" value="ADL07709.1"/>
    <property type="molecule type" value="Genomic_DNA"/>
</dbReference>
<evidence type="ECO:0000313" key="21">
    <source>
        <dbReference type="Proteomes" id="UP000000272"/>
    </source>
</evidence>
<feature type="binding site" evidence="15">
    <location>
        <position position="452"/>
    </location>
    <ligand>
        <name>meso-2,6-diaminopimelate</name>
        <dbReference type="ChEBI" id="CHEBI:57791"/>
    </ligand>
</feature>
<comment type="catalytic activity">
    <reaction evidence="8 15">
        <text>UDP-N-acetyl-alpha-D-muramoyl-L-alanyl-D-glutamate + meso-2,6-diaminopimelate + ATP = UDP-N-acetyl-alpha-D-muramoyl-L-alanyl-gamma-D-glutamyl-meso-2,6-diaminopimelate + ADP + phosphate + H(+)</text>
        <dbReference type="Rhea" id="RHEA:23676"/>
        <dbReference type="ChEBI" id="CHEBI:15378"/>
        <dbReference type="ChEBI" id="CHEBI:30616"/>
        <dbReference type="ChEBI" id="CHEBI:43474"/>
        <dbReference type="ChEBI" id="CHEBI:57791"/>
        <dbReference type="ChEBI" id="CHEBI:83900"/>
        <dbReference type="ChEBI" id="CHEBI:83905"/>
        <dbReference type="ChEBI" id="CHEBI:456216"/>
        <dbReference type="EC" id="6.3.2.13"/>
    </reaction>
</comment>
<evidence type="ECO:0000256" key="16">
    <source>
        <dbReference type="RuleBase" id="RU004135"/>
    </source>
</evidence>
<dbReference type="InterPro" id="IPR036565">
    <property type="entry name" value="Mur-like_cat_sf"/>
</dbReference>
<dbReference type="PANTHER" id="PTHR23135">
    <property type="entry name" value="MUR LIGASE FAMILY MEMBER"/>
    <property type="match status" value="1"/>
</dbReference>
<dbReference type="InterPro" id="IPR035911">
    <property type="entry name" value="MurE/MurF_N"/>
</dbReference>
<dbReference type="SUPFAM" id="SSF53623">
    <property type="entry name" value="MurD-like peptide ligases, catalytic domain"/>
    <property type="match status" value="1"/>
</dbReference>
<keyword evidence="5 15" id="KW-0573">Peptidoglycan synthesis</keyword>
<feature type="binding site" evidence="15">
    <location>
        <begin position="153"/>
        <end position="154"/>
    </location>
    <ligand>
        <name>UDP-N-acetyl-alpha-D-muramoyl-L-alanyl-D-glutamate</name>
        <dbReference type="ChEBI" id="CHEBI:83900"/>
    </ligand>
</feature>
<dbReference type="InterPro" id="IPR013221">
    <property type="entry name" value="Mur_ligase_cen"/>
</dbReference>
<evidence type="ECO:0000259" key="18">
    <source>
        <dbReference type="Pfam" id="PF02875"/>
    </source>
</evidence>
<dbReference type="GO" id="GO:0005524">
    <property type="term" value="F:ATP binding"/>
    <property type="evidence" value="ECO:0007669"/>
    <property type="project" value="UniProtKB-UniRule"/>
</dbReference>
<dbReference type="KEGG" id="toc:Toce_0947"/>
<dbReference type="NCBIfam" id="TIGR01085">
    <property type="entry name" value="murE"/>
    <property type="match status" value="1"/>
</dbReference>
<comment type="caution">
    <text evidence="15">Lacks conserved residue(s) required for the propagation of feature annotation.</text>
</comment>
<feature type="modified residue" description="N6-carboxylysine" evidence="15">
    <location>
        <position position="220"/>
    </location>
</feature>
<dbReference type="Pfam" id="PF08245">
    <property type="entry name" value="Mur_ligase_M"/>
    <property type="match status" value="1"/>
</dbReference>
<evidence type="ECO:0000256" key="12">
    <source>
        <dbReference type="ARBA" id="ARBA00075482"/>
    </source>
</evidence>
<dbReference type="GO" id="GO:0009252">
    <property type="term" value="P:peptidoglycan biosynthetic process"/>
    <property type="evidence" value="ECO:0007669"/>
    <property type="project" value="UniProtKB-UniRule"/>
</dbReference>
<dbReference type="NCBIfam" id="NF001126">
    <property type="entry name" value="PRK00139.1-4"/>
    <property type="match status" value="1"/>
</dbReference>
<evidence type="ECO:0000313" key="20">
    <source>
        <dbReference type="EMBL" id="ADL07709.1"/>
    </source>
</evidence>
<dbReference type="OrthoDB" id="9800958at2"/>
<feature type="short sequence motif" description="Meso-diaminopimelate recognition motif" evidence="15">
    <location>
        <begin position="401"/>
        <end position="404"/>
    </location>
</feature>
<keyword evidence="15" id="KW-0460">Magnesium</keyword>
<reference evidence="20 21" key="1">
    <citation type="journal article" date="2010" name="Stand. Genomic Sci.">
        <title>Complete genome sequence of Thermosediminibacter oceani type strain (JW/IW-1228P).</title>
        <authorList>
            <person name="Pitluck S."/>
            <person name="Yasawong M."/>
            <person name="Munk C."/>
            <person name="Nolan M."/>
            <person name="Lapidus A."/>
            <person name="Lucas S."/>
            <person name="Glavina Del Rio T."/>
            <person name="Tice H."/>
            <person name="Cheng J.F."/>
            <person name="Bruce D."/>
            <person name="Detter C."/>
            <person name="Tapia R."/>
            <person name="Han C."/>
            <person name="Goodwin L."/>
            <person name="Liolios K."/>
            <person name="Ivanova N."/>
            <person name="Mavromatis K."/>
            <person name="Mikhailova N."/>
            <person name="Pati A."/>
            <person name="Chen A."/>
            <person name="Palaniappan K."/>
            <person name="Land M."/>
            <person name="Hauser L."/>
            <person name="Chang Y.J."/>
            <person name="Jeffries C.D."/>
            <person name="Rohde M."/>
            <person name="Spring S."/>
            <person name="Sikorski J."/>
            <person name="Goker M."/>
            <person name="Woyke T."/>
            <person name="Bristow J."/>
            <person name="Eisen J.A."/>
            <person name="Markowitz V."/>
            <person name="Hugenholtz P."/>
            <person name="Kyrpides N.C."/>
            <person name="Klenk H.P."/>
        </authorList>
    </citation>
    <scope>NUCLEOTIDE SEQUENCE [LARGE SCALE GENOMIC DNA]</scope>
    <source>
        <strain evidence="21">ATCC BAA-1034 / DSM 16646 / JW/IW-1228P</strain>
    </source>
</reference>
<proteinExistence type="inferred from homology"/>
<comment type="cofactor">
    <cofactor evidence="15">
        <name>Mg(2+)</name>
        <dbReference type="ChEBI" id="CHEBI:18420"/>
    </cofactor>
</comment>
<dbReference type="STRING" id="555079.Toce_0947"/>
<dbReference type="Gene3D" id="3.90.190.20">
    <property type="entry name" value="Mur ligase, C-terminal domain"/>
    <property type="match status" value="1"/>
</dbReference>
<feature type="binding site" evidence="15">
    <location>
        <begin position="401"/>
        <end position="404"/>
    </location>
    <ligand>
        <name>meso-2,6-diaminopimelate</name>
        <dbReference type="ChEBI" id="CHEBI:57791"/>
    </ligand>
</feature>
<dbReference type="SUPFAM" id="SSF63418">
    <property type="entry name" value="MurE/MurF N-terminal domain"/>
    <property type="match status" value="1"/>
</dbReference>
<feature type="binding site" evidence="15">
    <location>
        <position position="456"/>
    </location>
    <ligand>
        <name>meso-2,6-diaminopimelate</name>
        <dbReference type="ChEBI" id="CHEBI:57791"/>
    </ligand>
</feature>
<evidence type="ECO:0000256" key="14">
    <source>
        <dbReference type="ARBA" id="ARBA00081560"/>
    </source>
</evidence>
<comment type="pathway">
    <text evidence="1 15 16">Cell wall biogenesis; peptidoglycan biosynthesis.</text>
</comment>
<dbReference type="GO" id="GO:0008765">
    <property type="term" value="F:UDP-N-acetylmuramoylalanyl-D-glutamate-2,6-diaminopimelate ligase activity"/>
    <property type="evidence" value="ECO:0007669"/>
    <property type="project" value="UniProtKB-UniRule"/>
</dbReference>
<comment type="function">
    <text evidence="9 15">Catalyzes the addition of meso-diaminopimelic acid to the nucleotide precursor UDP-N-acetylmuramoyl-L-alanyl-D-glutamate (UMAG) in the biosynthesis of bacterial cell-wall peptidoglycan.</text>
</comment>
<dbReference type="InterPro" id="IPR000713">
    <property type="entry name" value="Mur_ligase_N"/>
</dbReference>
<dbReference type="InterPro" id="IPR005761">
    <property type="entry name" value="UDP-N-AcMur-Glu-dNH2Pim_ligase"/>
</dbReference>
<dbReference type="InterPro" id="IPR036615">
    <property type="entry name" value="Mur_ligase_C_dom_sf"/>
</dbReference>
<sequence>MKVDQLLKNLSEIVDVKGSTEVEISSIAYDSRKVKKGGLFVAIKGFKLDGHDFIGQAINNGAVVVIGEKEINLPEDVLYIKVKNSRKALSEASSLFFGKPAERLNVIGVTGTNGKTTTTYLIKAILDEAGYSTGVVGTIGIRIKERLLPAERTTPESLELNEIFSEMVKEGVEYVTMEVSSHSLKLHRVDHVKFEVGVFTNLTQDHLDFHVSFEDYYASKKKLFDLSRKAVINVDDESGERLCSELNIPVITYAIEKNADVRAENVVIGSDGVSYEVCAGGERRKITYKVPGRFSVYNSLAAISACLSLGIDLETMAKALEKVRGVPGRFEPVDEGQDFTVIVDYAHTPDGLENVLNTVKTFARGRIITVFGAGGDRDRGKRPLMGKVVSERSDYFIITSDNPRTEDPQAIIDDIEKGVTERSNYEKIIDRREAIRRAIEMALPGDVVLIAGKGHEDYQIIGDKVLHFDDREVAREFLRQKGRKR</sequence>
<evidence type="ECO:0000256" key="1">
    <source>
        <dbReference type="ARBA" id="ARBA00004752"/>
    </source>
</evidence>
<comment type="similarity">
    <text evidence="2 15">Belongs to the MurCDEF family. MurE subfamily.</text>
</comment>
<keyword evidence="4 15" id="KW-0133">Cell shape</keyword>
<dbReference type="FunFam" id="3.90.190.20:FF:000006">
    <property type="entry name" value="UDP-N-acetylmuramoyl-L-alanyl-D-glutamate--2,6-diaminopimelate ligase"/>
    <property type="match status" value="1"/>
</dbReference>
<keyword evidence="7 15" id="KW-0961">Cell wall biogenesis/degradation</keyword>
<keyword evidence="15" id="KW-0067">ATP-binding</keyword>
<dbReference type="UniPathway" id="UPA00219"/>
<dbReference type="Gene3D" id="3.40.1390.10">
    <property type="entry name" value="MurE/MurF, N-terminal domain"/>
    <property type="match status" value="1"/>
</dbReference>
<feature type="domain" description="Mur ligase C-terminal" evidence="18">
    <location>
        <begin position="328"/>
        <end position="454"/>
    </location>
</feature>
<dbReference type="AlphaFoldDB" id="D9S2T2"/>
<feature type="domain" description="Mur ligase N-terminal catalytic" evidence="17">
    <location>
        <begin position="23"/>
        <end position="94"/>
    </location>
</feature>
<evidence type="ECO:0000256" key="13">
    <source>
        <dbReference type="ARBA" id="ARBA00076158"/>
    </source>
</evidence>
<evidence type="ECO:0000256" key="7">
    <source>
        <dbReference type="ARBA" id="ARBA00023316"/>
    </source>
</evidence>
<dbReference type="PANTHER" id="PTHR23135:SF4">
    <property type="entry name" value="UDP-N-ACETYLMURAMOYL-L-ALANYL-D-GLUTAMATE--2,6-DIAMINOPIMELATE LIGASE MURE HOMOLOG, CHLOROPLASTIC"/>
    <property type="match status" value="1"/>
</dbReference>
<keyword evidence="15" id="KW-0963">Cytoplasm</keyword>
<dbReference type="RefSeq" id="WP_013275751.1">
    <property type="nucleotide sequence ID" value="NC_014377.1"/>
</dbReference>
<dbReference type="GO" id="GO:0051301">
    <property type="term" value="P:cell division"/>
    <property type="evidence" value="ECO:0007669"/>
    <property type="project" value="UniProtKB-KW"/>
</dbReference>
<dbReference type="GO" id="GO:0008360">
    <property type="term" value="P:regulation of cell shape"/>
    <property type="evidence" value="ECO:0007669"/>
    <property type="project" value="UniProtKB-KW"/>
</dbReference>
<keyword evidence="6 15" id="KW-0131">Cell cycle</keyword>
<gene>
    <name evidence="15" type="primary">murE</name>
    <name evidence="20" type="ordered locus">Toce_0947</name>
</gene>
<feature type="binding site" evidence="15">
    <location>
        <begin position="111"/>
        <end position="117"/>
    </location>
    <ligand>
        <name>ATP</name>
        <dbReference type="ChEBI" id="CHEBI:30616"/>
    </ligand>
</feature>
<evidence type="ECO:0000256" key="10">
    <source>
        <dbReference type="ARBA" id="ARBA00066633"/>
    </source>
</evidence>
<dbReference type="HOGENOM" id="CLU_022291_4_1_9"/>
<evidence type="ECO:0000256" key="5">
    <source>
        <dbReference type="ARBA" id="ARBA00022984"/>
    </source>
</evidence>
<keyword evidence="3 15" id="KW-0132">Cell division</keyword>
<dbReference type="GO" id="GO:0000287">
    <property type="term" value="F:magnesium ion binding"/>
    <property type="evidence" value="ECO:0007669"/>
    <property type="project" value="UniProtKB-UniRule"/>
</dbReference>
<dbReference type="EC" id="6.3.2.13" evidence="10 15"/>
<evidence type="ECO:0000256" key="4">
    <source>
        <dbReference type="ARBA" id="ARBA00022960"/>
    </source>
</evidence>
<keyword evidence="15" id="KW-0547">Nucleotide-binding</keyword>
<accession>D9S2T2</accession>
<dbReference type="NCBIfam" id="NF001124">
    <property type="entry name" value="PRK00139.1-2"/>
    <property type="match status" value="1"/>
</dbReference>
<evidence type="ECO:0000256" key="3">
    <source>
        <dbReference type="ARBA" id="ARBA00022618"/>
    </source>
</evidence>